<evidence type="ECO:0008006" key="8">
    <source>
        <dbReference type="Google" id="ProtNLM"/>
    </source>
</evidence>
<evidence type="ECO:0000256" key="2">
    <source>
        <dbReference type="ARBA" id="ARBA00022512"/>
    </source>
</evidence>
<dbReference type="Gene3D" id="3.80.10.10">
    <property type="entry name" value="Ribonuclease Inhibitor"/>
    <property type="match status" value="1"/>
</dbReference>
<sequence>MKYRFLRIFLTIVAITAFSCSDGEDGEDGMDGVNGLNSGQEFLVISGDVTDEEAVEIIEETYGKNTSSILIINTTNLTTLVLPEIETLVRLEIKNNQNLQNLEIPSLKGVTDEVNISNNAALTSVNIENLIGLEELTVENNILLTSVNMSKLTVAEDINIEQNPLIQNIELPSLKIVNDRLIIEKIESLSTLNLNNLETIDRLSIEDNEQLTSINVQNLTVANNIRIGNVGLESFEAPELIESENDIAFGSNSNLTTVLLPKLTTVGEIRFTRNELLSTINISELASIRERISLSDNTNLETVSFPNVSSMTNVNIRINDNNSLTSISFPSLVSITKENRSVIIIIEDNDMLTSVDFSNLESFDANSFSIDADALDTVNFDSLTTFSILRVVSSSTLSATKLSSIQDFDQLSLETISTADMDLLLAQLVRITPAITGKNVRLRGAASAQALTDAQTLRDNGNLVTISNPR</sequence>
<dbReference type="EMBL" id="VFWZ01000004">
    <property type="protein sequence ID" value="TPN85355.1"/>
    <property type="molecule type" value="Genomic_DNA"/>
</dbReference>
<dbReference type="InterPro" id="IPR036941">
    <property type="entry name" value="Rcpt_L-dom_sf"/>
</dbReference>
<dbReference type="PROSITE" id="PS51257">
    <property type="entry name" value="PROKAR_LIPOPROTEIN"/>
    <property type="match status" value="1"/>
</dbReference>
<dbReference type="Gene3D" id="3.80.20.20">
    <property type="entry name" value="Receptor L-domain"/>
    <property type="match status" value="1"/>
</dbReference>
<evidence type="ECO:0000256" key="1">
    <source>
        <dbReference type="ARBA" id="ARBA00004191"/>
    </source>
</evidence>
<reference evidence="6 7" key="1">
    <citation type="submission" date="2019-06" db="EMBL/GenBank/DDBJ databases">
        <authorList>
            <person name="Meng X."/>
        </authorList>
    </citation>
    <scope>NUCLEOTIDE SEQUENCE [LARGE SCALE GENOMIC DNA]</scope>
    <source>
        <strain evidence="6 7">M625</strain>
    </source>
</reference>
<comment type="caution">
    <text evidence="6">The sequence shown here is derived from an EMBL/GenBank/DDBJ whole genome shotgun (WGS) entry which is preliminary data.</text>
</comment>
<proteinExistence type="predicted"/>
<dbReference type="SUPFAM" id="SSF52058">
    <property type="entry name" value="L domain-like"/>
    <property type="match status" value="2"/>
</dbReference>
<evidence type="ECO:0000313" key="7">
    <source>
        <dbReference type="Proteomes" id="UP000315540"/>
    </source>
</evidence>
<evidence type="ECO:0000313" key="6">
    <source>
        <dbReference type="EMBL" id="TPN85355.1"/>
    </source>
</evidence>
<dbReference type="PANTHER" id="PTHR31018">
    <property type="entry name" value="SPORULATION-SPECIFIC PROTEIN-RELATED"/>
    <property type="match status" value="1"/>
</dbReference>
<name>A0A504J9S7_9FLAO</name>
<organism evidence="6 7">
    <name type="scientific">Aquimarina algicola</name>
    <dbReference type="NCBI Taxonomy" id="2589995"/>
    <lineage>
        <taxon>Bacteria</taxon>
        <taxon>Pseudomonadati</taxon>
        <taxon>Bacteroidota</taxon>
        <taxon>Flavobacteriia</taxon>
        <taxon>Flavobacteriales</taxon>
        <taxon>Flavobacteriaceae</taxon>
        <taxon>Aquimarina</taxon>
    </lineage>
</organism>
<dbReference type="RefSeq" id="WP_140594582.1">
    <property type="nucleotide sequence ID" value="NZ_VFWZ01000004.1"/>
</dbReference>
<gene>
    <name evidence="6" type="ORF">FHK87_15165</name>
</gene>
<dbReference type="Proteomes" id="UP000315540">
    <property type="component" value="Unassembled WGS sequence"/>
</dbReference>
<evidence type="ECO:0000256" key="5">
    <source>
        <dbReference type="ARBA" id="ARBA00023180"/>
    </source>
</evidence>
<dbReference type="OrthoDB" id="1156369at2"/>
<keyword evidence="2" id="KW-0134">Cell wall</keyword>
<accession>A0A504J9S7</accession>
<dbReference type="AlphaFoldDB" id="A0A504J9S7"/>
<keyword evidence="4" id="KW-0732">Signal</keyword>
<dbReference type="InterPro" id="IPR032675">
    <property type="entry name" value="LRR_dom_sf"/>
</dbReference>
<dbReference type="PANTHER" id="PTHR31018:SF3">
    <property type="entry name" value="RECEPTOR PROTEIN-TYROSINE KINASE"/>
    <property type="match status" value="1"/>
</dbReference>
<evidence type="ECO:0000256" key="3">
    <source>
        <dbReference type="ARBA" id="ARBA00022525"/>
    </source>
</evidence>
<keyword evidence="3" id="KW-0964">Secreted</keyword>
<evidence type="ECO:0000256" key="4">
    <source>
        <dbReference type="ARBA" id="ARBA00022729"/>
    </source>
</evidence>
<keyword evidence="5" id="KW-0325">Glycoprotein</keyword>
<protein>
    <recommendedName>
        <fullName evidence="8">Receptor L-domain domain-containing protein</fullName>
    </recommendedName>
</protein>
<dbReference type="GO" id="GO:0030313">
    <property type="term" value="C:cell envelope"/>
    <property type="evidence" value="ECO:0007669"/>
    <property type="project" value="UniProtKB-SubCell"/>
</dbReference>
<comment type="subcellular location">
    <subcellularLocation>
        <location evidence="1">Secreted</location>
        <location evidence="1">Cell wall</location>
    </subcellularLocation>
</comment>
<dbReference type="InterPro" id="IPR051648">
    <property type="entry name" value="CWI-Assembly_Regulator"/>
</dbReference>
<keyword evidence="7" id="KW-1185">Reference proteome</keyword>